<reference evidence="1 2" key="2">
    <citation type="journal article" date="2016" name="Genome Announc.">
        <title>Complete Genome Sequence of Algoriphagus sp. Strain M8-2, Isolated from a Brackish Lake.</title>
        <authorList>
            <person name="Muraguchi Y."/>
            <person name="Kushimoto K."/>
            <person name="Ohtsubo Y."/>
            <person name="Suzuki T."/>
            <person name="Dohra H."/>
            <person name="Kimbara K."/>
            <person name="Shintani M."/>
        </authorList>
    </citation>
    <scope>NUCLEOTIDE SEQUENCE [LARGE SCALE GENOMIC DNA]</scope>
    <source>
        <strain evidence="1 2">M8-2</strain>
    </source>
</reference>
<accession>A0A142EPX3</accession>
<dbReference type="KEGG" id="alm:AO498_12082"/>
<dbReference type="EMBL" id="CP012836">
    <property type="protein sequence ID" value="AMQ57178.1"/>
    <property type="molecule type" value="Genomic_DNA"/>
</dbReference>
<dbReference type="Proteomes" id="UP000073816">
    <property type="component" value="Chromosome"/>
</dbReference>
<evidence type="ECO:0000313" key="2">
    <source>
        <dbReference type="Proteomes" id="UP000073816"/>
    </source>
</evidence>
<reference evidence="2" key="1">
    <citation type="submission" date="2015-09" db="EMBL/GenBank/DDBJ databases">
        <title>Complete sequence of Algoriphagus sp. M8-2.</title>
        <authorList>
            <person name="Shintani M."/>
        </authorList>
    </citation>
    <scope>NUCLEOTIDE SEQUENCE [LARGE SCALE GENOMIC DNA]</scope>
    <source>
        <strain evidence="2">M8-2</strain>
    </source>
</reference>
<evidence type="ECO:0000313" key="1">
    <source>
        <dbReference type="EMBL" id="AMQ57178.1"/>
    </source>
</evidence>
<sequence length="44" mass="5154">MITLVELEMIPVRSGFAQFRIGLSRNFNVLMDLEKQLNFLLQLD</sequence>
<keyword evidence="2" id="KW-1185">Reference proteome</keyword>
<proteinExistence type="predicted"/>
<gene>
    <name evidence="1" type="ORF">AO498_12082</name>
</gene>
<dbReference type="AlphaFoldDB" id="A0A142EPX3"/>
<protein>
    <submittedName>
        <fullName evidence="1">Uncharacterized protein</fullName>
    </submittedName>
</protein>
<organism evidence="1 2">
    <name type="scientific">Algoriphagus sanaruensis</name>
    <dbReference type="NCBI Taxonomy" id="1727163"/>
    <lineage>
        <taxon>Bacteria</taxon>
        <taxon>Pseudomonadati</taxon>
        <taxon>Bacteroidota</taxon>
        <taxon>Cytophagia</taxon>
        <taxon>Cytophagales</taxon>
        <taxon>Cyclobacteriaceae</taxon>
        <taxon>Algoriphagus</taxon>
    </lineage>
</organism>
<name>A0A142EPX3_9BACT</name>